<sequence length="320" mass="36049">MENSSTVMEGRIGFFEIIKESLKIPFKNPNFILFIFLTSLPLFCFLVFFEIILQHILIEAGKVLQGTADPFGIFGVEHERLMDLGNLLAKVSPMVLLLGFLHLGTIHFLDLFNTIATVDVASIIYVGEKSISLKDMLCRPVKETRFKGPLITSICSLSLAFLILLGLLSFATYMYITSADVLFMLLFMVLSIALLAKYLEWSAIWNMGIVISVLEEKQGDVALLVSSYLSRFNRTCGFFLMLGFFAWRLGLRFSFLYEGWNNGGSSLVVTAIHISLVCLANLLKWVAIMVYFYDCKKQNSYQNTDVEEAKSRNDLQGGPI</sequence>
<keyword evidence="1" id="KW-0812">Transmembrane</keyword>
<name>A0A6P5YMX2_DURZI</name>
<dbReference type="PANTHER" id="PTHR36714:SF2">
    <property type="entry name" value="TRANSMEMBRANE PROTEIN"/>
    <property type="match status" value="1"/>
</dbReference>
<evidence type="ECO:0000313" key="3">
    <source>
        <dbReference type="RefSeq" id="XP_022741431.1"/>
    </source>
</evidence>
<reference evidence="3" key="1">
    <citation type="submission" date="2025-08" db="UniProtKB">
        <authorList>
            <consortium name="RefSeq"/>
        </authorList>
    </citation>
    <scope>IDENTIFICATION</scope>
    <source>
        <tissue evidence="3">Fruit stalk</tissue>
    </source>
</reference>
<protein>
    <submittedName>
        <fullName evidence="3">Uncharacterized protein LOC111293013</fullName>
    </submittedName>
</protein>
<organism evidence="2 3">
    <name type="scientific">Durio zibethinus</name>
    <name type="common">Durian</name>
    <dbReference type="NCBI Taxonomy" id="66656"/>
    <lineage>
        <taxon>Eukaryota</taxon>
        <taxon>Viridiplantae</taxon>
        <taxon>Streptophyta</taxon>
        <taxon>Embryophyta</taxon>
        <taxon>Tracheophyta</taxon>
        <taxon>Spermatophyta</taxon>
        <taxon>Magnoliopsida</taxon>
        <taxon>eudicotyledons</taxon>
        <taxon>Gunneridae</taxon>
        <taxon>Pentapetalae</taxon>
        <taxon>rosids</taxon>
        <taxon>malvids</taxon>
        <taxon>Malvales</taxon>
        <taxon>Malvaceae</taxon>
        <taxon>Helicteroideae</taxon>
        <taxon>Durio</taxon>
    </lineage>
</organism>
<keyword evidence="1" id="KW-1133">Transmembrane helix</keyword>
<feature type="transmembrane region" description="Helical" evidence="1">
    <location>
        <begin position="111"/>
        <end position="127"/>
    </location>
</feature>
<dbReference type="GeneID" id="111293013"/>
<gene>
    <name evidence="3" type="primary">LOC111293013</name>
</gene>
<keyword evidence="2" id="KW-1185">Reference proteome</keyword>
<dbReference type="OrthoDB" id="1095660at2759"/>
<dbReference type="PANTHER" id="PTHR36714">
    <property type="entry name" value="T23E23.1"/>
    <property type="match status" value="1"/>
</dbReference>
<feature type="transmembrane region" description="Helical" evidence="1">
    <location>
        <begin position="181"/>
        <end position="199"/>
    </location>
</feature>
<accession>A0A6P5YMX2</accession>
<feature type="transmembrane region" description="Helical" evidence="1">
    <location>
        <begin position="236"/>
        <end position="255"/>
    </location>
</feature>
<feature type="transmembrane region" description="Helical" evidence="1">
    <location>
        <begin position="31"/>
        <end position="53"/>
    </location>
</feature>
<evidence type="ECO:0000313" key="2">
    <source>
        <dbReference type="Proteomes" id="UP000515121"/>
    </source>
</evidence>
<evidence type="ECO:0000256" key="1">
    <source>
        <dbReference type="SAM" id="Phobius"/>
    </source>
</evidence>
<dbReference type="Proteomes" id="UP000515121">
    <property type="component" value="Unplaced"/>
</dbReference>
<proteinExistence type="predicted"/>
<feature type="transmembrane region" description="Helical" evidence="1">
    <location>
        <begin position="87"/>
        <end position="105"/>
    </location>
</feature>
<keyword evidence="1" id="KW-0472">Membrane</keyword>
<dbReference type="RefSeq" id="XP_022741431.1">
    <property type="nucleotide sequence ID" value="XM_022885696.1"/>
</dbReference>
<dbReference type="KEGG" id="dzi:111293013"/>
<dbReference type="AlphaFoldDB" id="A0A6P5YMX2"/>
<feature type="transmembrane region" description="Helical" evidence="1">
    <location>
        <begin position="148"/>
        <end position="175"/>
    </location>
</feature>
<feature type="transmembrane region" description="Helical" evidence="1">
    <location>
        <begin position="267"/>
        <end position="293"/>
    </location>
</feature>